<name>A0A100WMW3_MYCFO</name>
<reference evidence="2" key="2">
    <citation type="submission" date="2016-02" db="EMBL/GenBank/DDBJ databases">
        <title>Draft genome sequence of five rapidly growing Mycobacterium species.</title>
        <authorList>
            <person name="Katahira K."/>
            <person name="Gotou Y."/>
            <person name="Iida K."/>
            <person name="Ogura Y."/>
            <person name="Hayashi T."/>
        </authorList>
    </citation>
    <scope>NUCLEOTIDE SEQUENCE [LARGE SCALE GENOMIC DNA]</scope>
    <source>
        <strain evidence="2">JCM6368</strain>
    </source>
</reference>
<accession>A0A100WMW3</accession>
<sequence>MSTPADAGRPVWEVAAPPGGWGPPWPQVVEIVRLIPHTYWTLVGGIMVQLHAVHAGMQITRPTRDVDMVLHIDTGATSFSEVREKLEQLGYALREPMGQGPVHRFVRGDSDEEQVDVMVANHLPPSLTQKALRRKVFEVPGGTSALRKTVNCHVVVGSETIVLSIPDALGALVLKGAAYLEDARDRQRHLDDAVVLTCTVSNPMADRDRMIGSDSKRIRALWNILNDRDHPSWIAVGERTALRGHNALRILAETK</sequence>
<organism evidence="1 2">
    <name type="scientific">Mycolicibacterium fortuitum subsp. acetamidolyticum</name>
    <dbReference type="NCBI Taxonomy" id="144550"/>
    <lineage>
        <taxon>Bacteria</taxon>
        <taxon>Bacillati</taxon>
        <taxon>Actinomycetota</taxon>
        <taxon>Actinomycetes</taxon>
        <taxon>Mycobacteriales</taxon>
        <taxon>Mycobacteriaceae</taxon>
        <taxon>Mycolicibacterium</taxon>
    </lineage>
</organism>
<evidence type="ECO:0000313" key="2">
    <source>
        <dbReference type="Proteomes" id="UP000069705"/>
    </source>
</evidence>
<protein>
    <submittedName>
        <fullName evidence="1">Uncharacterized protein</fullName>
    </submittedName>
</protein>
<reference evidence="1 2" key="1">
    <citation type="journal article" date="2016" name="Genome Announc.">
        <title>Draft Genome Sequences of Five Rapidly Growing Mycobacterium Species, M. thermoresistibile, M. fortuitum subsp. acetamidolyticum, M. canariasense, M. brisbanense, and M. novocastrense.</title>
        <authorList>
            <person name="Katahira K."/>
            <person name="Ogura Y."/>
            <person name="Gotoh Y."/>
            <person name="Hayashi T."/>
        </authorList>
    </citation>
    <scope>NUCLEOTIDE SEQUENCE [LARGE SCALE GENOMIC DNA]</scope>
    <source>
        <strain evidence="1 2">JCM6368</strain>
    </source>
</reference>
<evidence type="ECO:0000313" key="1">
    <source>
        <dbReference type="EMBL" id="GAT01218.1"/>
    </source>
</evidence>
<dbReference type="EMBL" id="BCSZ01000012">
    <property type="protein sequence ID" value="GAT01218.1"/>
    <property type="molecule type" value="Genomic_DNA"/>
</dbReference>
<dbReference type="RefSeq" id="WP_064774093.1">
    <property type="nucleotide sequence ID" value="NZ_BCSZ01000012.1"/>
</dbReference>
<dbReference type="Proteomes" id="UP000069705">
    <property type="component" value="Unassembled WGS sequence"/>
</dbReference>
<comment type="caution">
    <text evidence="1">The sequence shown here is derived from an EMBL/GenBank/DDBJ whole genome shotgun (WGS) entry which is preliminary data.</text>
</comment>
<proteinExistence type="predicted"/>
<dbReference type="AlphaFoldDB" id="A0A100WMW3"/>
<gene>
    <name evidence="1" type="ORF">RMCFA_1332</name>
</gene>